<gene>
    <name evidence="1" type="ORF">QP939_20030</name>
</gene>
<name>A0ABY8XYC6_9PSEU</name>
<evidence type="ECO:0000313" key="1">
    <source>
        <dbReference type="EMBL" id="WIV60735.1"/>
    </source>
</evidence>
<protein>
    <submittedName>
        <fullName evidence="1">Uncharacterized protein</fullName>
    </submittedName>
</protein>
<dbReference type="EMBL" id="CP127173">
    <property type="protein sequence ID" value="WIV60735.1"/>
    <property type="molecule type" value="Genomic_DNA"/>
</dbReference>
<organism evidence="1 2">
    <name type="scientific">Amycolatopsis nalaikhensis</name>
    <dbReference type="NCBI Taxonomy" id="715472"/>
    <lineage>
        <taxon>Bacteria</taxon>
        <taxon>Bacillati</taxon>
        <taxon>Actinomycetota</taxon>
        <taxon>Actinomycetes</taxon>
        <taxon>Pseudonocardiales</taxon>
        <taxon>Pseudonocardiaceae</taxon>
        <taxon>Amycolatopsis</taxon>
    </lineage>
</organism>
<accession>A0ABY8XYC6</accession>
<reference evidence="1 2" key="1">
    <citation type="submission" date="2023-06" db="EMBL/GenBank/DDBJ databases">
        <authorList>
            <person name="Oyuntsetseg B."/>
            <person name="Kim S.B."/>
        </authorList>
    </citation>
    <scope>NUCLEOTIDE SEQUENCE [LARGE SCALE GENOMIC DNA]</scope>
    <source>
        <strain evidence="1 2">2-2</strain>
    </source>
</reference>
<keyword evidence="2" id="KW-1185">Reference proteome</keyword>
<sequence length="46" mass="4972">MQEPLRAGQELAGQGDRLGLVVTNLFDVAVAVDLQDPRAGHGERDR</sequence>
<dbReference type="RefSeq" id="WP_285458344.1">
    <property type="nucleotide sequence ID" value="NZ_CP127173.1"/>
</dbReference>
<proteinExistence type="predicted"/>
<dbReference type="Proteomes" id="UP001227101">
    <property type="component" value="Chromosome"/>
</dbReference>
<evidence type="ECO:0000313" key="2">
    <source>
        <dbReference type="Proteomes" id="UP001227101"/>
    </source>
</evidence>